<evidence type="ECO:0000313" key="2">
    <source>
        <dbReference type="Proteomes" id="UP001166251"/>
    </source>
</evidence>
<organism evidence="1 2">
    <name type="scientific">Neiella holothuriorum</name>
    <dbReference type="NCBI Taxonomy" id="2870530"/>
    <lineage>
        <taxon>Bacteria</taxon>
        <taxon>Pseudomonadati</taxon>
        <taxon>Pseudomonadota</taxon>
        <taxon>Gammaproteobacteria</taxon>
        <taxon>Alteromonadales</taxon>
        <taxon>Echinimonadaceae</taxon>
        <taxon>Neiella</taxon>
    </lineage>
</organism>
<dbReference type="Proteomes" id="UP001166251">
    <property type="component" value="Unassembled WGS sequence"/>
</dbReference>
<proteinExistence type="predicted"/>
<evidence type="ECO:0000313" key="1">
    <source>
        <dbReference type="EMBL" id="MBW8190522.1"/>
    </source>
</evidence>
<dbReference type="InterPro" id="IPR038604">
    <property type="entry name" value="HopJ_sf"/>
</dbReference>
<keyword evidence="2" id="KW-1185">Reference proteome</keyword>
<dbReference type="EMBL" id="JAHZSS010000004">
    <property type="protein sequence ID" value="MBW8190522.1"/>
    <property type="molecule type" value="Genomic_DNA"/>
</dbReference>
<dbReference type="RefSeq" id="WP_220103206.1">
    <property type="nucleotide sequence ID" value="NZ_JAHZSS010000004.1"/>
</dbReference>
<gene>
    <name evidence="1" type="ORF">K0504_05685</name>
</gene>
<dbReference type="Gene3D" id="3.20.160.10">
    <property type="entry name" value="vpa0580 domain like"/>
    <property type="match status" value="1"/>
</dbReference>
<sequence>MKTVQDLIAAIQRNDASYQFSEVMAVIDANFKFTPTAFKNGDVSNAAGENNGSCKVFAFGQLQQLTAPQTLALFAEHYRSVLDTPTGTDHQNIRNFIKHGWAGIQFEGSALTEQDK</sequence>
<name>A0ABS7EFR1_9GAMM</name>
<dbReference type="InterPro" id="IPR014984">
    <property type="entry name" value="HopJ"/>
</dbReference>
<accession>A0ABS7EFR1</accession>
<reference evidence="1" key="1">
    <citation type="submission" date="2021-07" db="EMBL/GenBank/DDBJ databases">
        <title>Neiella marina sp. nov., isolated from the intestinal content of sea cucumber Apostichopus japonicus.</title>
        <authorList>
            <person name="Bai X."/>
        </authorList>
    </citation>
    <scope>NUCLEOTIDE SEQUENCE</scope>
    <source>
        <strain evidence="1">126</strain>
    </source>
</reference>
<dbReference type="Pfam" id="PF08888">
    <property type="entry name" value="HopJ"/>
    <property type="match status" value="1"/>
</dbReference>
<comment type="caution">
    <text evidence="1">The sequence shown here is derived from an EMBL/GenBank/DDBJ whole genome shotgun (WGS) entry which is preliminary data.</text>
</comment>
<protein>
    <submittedName>
        <fullName evidence="1">HopJ type III effector protein</fullName>
    </submittedName>
</protein>